<dbReference type="PROSITE" id="PS51257">
    <property type="entry name" value="PROKAR_LIPOPROTEIN"/>
    <property type="match status" value="1"/>
</dbReference>
<accession>A0A2W5MD50</accession>
<feature type="transmembrane region" description="Helical" evidence="1">
    <location>
        <begin position="20"/>
        <end position="40"/>
    </location>
</feature>
<keyword evidence="1" id="KW-0472">Membrane</keyword>
<dbReference type="Proteomes" id="UP000249046">
    <property type="component" value="Unassembled WGS sequence"/>
</dbReference>
<protein>
    <submittedName>
        <fullName evidence="2">Uncharacterized protein</fullName>
    </submittedName>
</protein>
<evidence type="ECO:0000256" key="1">
    <source>
        <dbReference type="SAM" id="Phobius"/>
    </source>
</evidence>
<sequence>MDTRQVDHDLSTAPALGRWLLLALLAAIGCGYLAAFAFFVGHSEDFVERQIDERVAREVCTQRSALPLQLMLGEGSADLARLGSGWHAPEASGIWTRDEDASLILHVPTERDLTLDVELRSFVARRHPQVDVELLANGTPLARWETRPGHDRVDERVRLPRAALGDGCVKLTFRVDSPASPLSKRAGPDMRRLGVFVSRLTLAPAEAS</sequence>
<proteinExistence type="predicted"/>
<keyword evidence="1" id="KW-0812">Transmembrane</keyword>
<comment type="caution">
    <text evidence="2">The sequence shown here is derived from an EMBL/GenBank/DDBJ whole genome shotgun (WGS) entry which is preliminary data.</text>
</comment>
<name>A0A2W5MD50_9GAMM</name>
<dbReference type="EMBL" id="QFPO01000006">
    <property type="protein sequence ID" value="PZQ15363.1"/>
    <property type="molecule type" value="Genomic_DNA"/>
</dbReference>
<evidence type="ECO:0000313" key="2">
    <source>
        <dbReference type="EMBL" id="PZQ15363.1"/>
    </source>
</evidence>
<organism evidence="2 3">
    <name type="scientific">Rhodanobacter denitrificans</name>
    <dbReference type="NCBI Taxonomy" id="666685"/>
    <lineage>
        <taxon>Bacteria</taxon>
        <taxon>Pseudomonadati</taxon>
        <taxon>Pseudomonadota</taxon>
        <taxon>Gammaproteobacteria</taxon>
        <taxon>Lysobacterales</taxon>
        <taxon>Rhodanobacteraceae</taxon>
        <taxon>Rhodanobacter</taxon>
    </lineage>
</organism>
<reference evidence="2 3" key="1">
    <citation type="submission" date="2017-08" db="EMBL/GenBank/DDBJ databases">
        <title>Infants hospitalized years apart are colonized by the same room-sourced microbial strains.</title>
        <authorList>
            <person name="Brooks B."/>
            <person name="Olm M.R."/>
            <person name="Firek B.A."/>
            <person name="Baker R."/>
            <person name="Thomas B.C."/>
            <person name="Morowitz M.J."/>
            <person name="Banfield J.F."/>
        </authorList>
    </citation>
    <scope>NUCLEOTIDE SEQUENCE [LARGE SCALE GENOMIC DNA]</scope>
    <source>
        <strain evidence="2">S2_005_003_R2_42</strain>
    </source>
</reference>
<dbReference type="AlphaFoldDB" id="A0A2W5MD50"/>
<keyword evidence="1" id="KW-1133">Transmembrane helix</keyword>
<gene>
    <name evidence="2" type="ORF">DI564_08465</name>
</gene>
<evidence type="ECO:0000313" key="3">
    <source>
        <dbReference type="Proteomes" id="UP000249046"/>
    </source>
</evidence>